<sequence>MPRYNTKNYNLLQQNRRPQEVAELLFDIVCCVFCLYSIGVGLIKELRTHEVGIAELNNLSSSRLKLKKT</sequence>
<proteinExistence type="predicted"/>
<organism evidence="2 3">
    <name type="scientific">Castanea mollissima</name>
    <name type="common">Chinese chestnut</name>
    <dbReference type="NCBI Taxonomy" id="60419"/>
    <lineage>
        <taxon>Eukaryota</taxon>
        <taxon>Viridiplantae</taxon>
        <taxon>Streptophyta</taxon>
        <taxon>Embryophyta</taxon>
        <taxon>Tracheophyta</taxon>
        <taxon>Spermatophyta</taxon>
        <taxon>Magnoliopsida</taxon>
        <taxon>eudicotyledons</taxon>
        <taxon>Gunneridae</taxon>
        <taxon>Pentapetalae</taxon>
        <taxon>rosids</taxon>
        <taxon>fabids</taxon>
        <taxon>Fagales</taxon>
        <taxon>Fagaceae</taxon>
        <taxon>Castanea</taxon>
    </lineage>
</organism>
<reference evidence="2" key="1">
    <citation type="submission" date="2020-03" db="EMBL/GenBank/DDBJ databases">
        <title>Castanea mollissima Vanexum genome sequencing.</title>
        <authorList>
            <person name="Staton M."/>
        </authorList>
    </citation>
    <scope>NUCLEOTIDE SEQUENCE</scope>
    <source>
        <tissue evidence="2">Leaf</tissue>
    </source>
</reference>
<keyword evidence="1" id="KW-0472">Membrane</keyword>
<protein>
    <submittedName>
        <fullName evidence="2">Uncharacterized protein</fullName>
    </submittedName>
</protein>
<evidence type="ECO:0000313" key="2">
    <source>
        <dbReference type="EMBL" id="KAF3952929.1"/>
    </source>
</evidence>
<evidence type="ECO:0000313" key="3">
    <source>
        <dbReference type="Proteomes" id="UP000737018"/>
    </source>
</evidence>
<comment type="caution">
    <text evidence="2">The sequence shown here is derived from an EMBL/GenBank/DDBJ whole genome shotgun (WGS) entry which is preliminary data.</text>
</comment>
<gene>
    <name evidence="2" type="ORF">CMV_021572</name>
</gene>
<accession>A0A8J4QTU7</accession>
<feature type="transmembrane region" description="Helical" evidence="1">
    <location>
        <begin position="21"/>
        <end position="43"/>
    </location>
</feature>
<dbReference type="AlphaFoldDB" id="A0A8J4QTU7"/>
<name>A0A8J4QTU7_9ROSI</name>
<dbReference type="Proteomes" id="UP000737018">
    <property type="component" value="Unassembled WGS sequence"/>
</dbReference>
<keyword evidence="3" id="KW-1185">Reference proteome</keyword>
<evidence type="ECO:0000256" key="1">
    <source>
        <dbReference type="SAM" id="Phobius"/>
    </source>
</evidence>
<dbReference type="EMBL" id="JRKL02004295">
    <property type="protein sequence ID" value="KAF3952929.1"/>
    <property type="molecule type" value="Genomic_DNA"/>
</dbReference>
<keyword evidence="1" id="KW-0812">Transmembrane</keyword>
<keyword evidence="1" id="KW-1133">Transmembrane helix</keyword>